<feature type="signal peptide" evidence="1">
    <location>
        <begin position="1"/>
        <end position="28"/>
    </location>
</feature>
<dbReference type="Pfam" id="PF08238">
    <property type="entry name" value="Sel1"/>
    <property type="match status" value="2"/>
</dbReference>
<protein>
    <recommendedName>
        <fullName evidence="4">Sel1 repeat-containing protein</fullName>
    </recommendedName>
</protein>
<name>A0A1I6IHM1_9GAMM</name>
<sequence>MFFNRKVLNTMMLAALMVLPTHSETVRASDDQTRVARDIIRTLEAYAVYKMGQYDLAFERYLALAKDGNHQGMLNAAKMYAEGKGVAQSDSESFRWYRTAAEAGVQTGMEETANAYRKGIGVQKDPERARYWETRAEEAGR</sequence>
<dbReference type="InterPro" id="IPR011990">
    <property type="entry name" value="TPR-like_helical_dom_sf"/>
</dbReference>
<dbReference type="RefSeq" id="WP_092012459.1">
    <property type="nucleotide sequence ID" value="NZ_FOYW01000001.1"/>
</dbReference>
<evidence type="ECO:0000313" key="2">
    <source>
        <dbReference type="EMBL" id="SFR66206.1"/>
    </source>
</evidence>
<dbReference type="Proteomes" id="UP000198644">
    <property type="component" value="Unassembled WGS sequence"/>
</dbReference>
<dbReference type="EMBL" id="FOYW01000001">
    <property type="protein sequence ID" value="SFR66206.1"/>
    <property type="molecule type" value="Genomic_DNA"/>
</dbReference>
<dbReference type="AlphaFoldDB" id="A0A1I6IHM1"/>
<reference evidence="2 3" key="1">
    <citation type="submission" date="2016-10" db="EMBL/GenBank/DDBJ databases">
        <authorList>
            <person name="de Groot N.N."/>
        </authorList>
    </citation>
    <scope>NUCLEOTIDE SEQUENCE [LARGE SCALE GENOMIC DNA]</scope>
    <source>
        <strain evidence="2 3">CGMCC 1.9167</strain>
    </source>
</reference>
<accession>A0A1I6IHM1</accession>
<keyword evidence="1" id="KW-0732">Signal</keyword>
<proteinExistence type="predicted"/>
<dbReference type="OrthoDB" id="5886447at2"/>
<dbReference type="PANTHER" id="PTHR11102">
    <property type="entry name" value="SEL-1-LIKE PROTEIN"/>
    <property type="match status" value="1"/>
</dbReference>
<keyword evidence="3" id="KW-1185">Reference proteome</keyword>
<dbReference type="PANTHER" id="PTHR11102:SF160">
    <property type="entry name" value="ERAD-ASSOCIATED E3 UBIQUITIN-PROTEIN LIGASE COMPONENT HRD3"/>
    <property type="match status" value="1"/>
</dbReference>
<dbReference type="STRING" id="650891.SAMN05216203_2328"/>
<dbReference type="InterPro" id="IPR006597">
    <property type="entry name" value="Sel1-like"/>
</dbReference>
<organism evidence="2 3">
    <name type="scientific">Marinobacter daqiaonensis</name>
    <dbReference type="NCBI Taxonomy" id="650891"/>
    <lineage>
        <taxon>Bacteria</taxon>
        <taxon>Pseudomonadati</taxon>
        <taxon>Pseudomonadota</taxon>
        <taxon>Gammaproteobacteria</taxon>
        <taxon>Pseudomonadales</taxon>
        <taxon>Marinobacteraceae</taxon>
        <taxon>Marinobacter</taxon>
    </lineage>
</organism>
<evidence type="ECO:0000313" key="3">
    <source>
        <dbReference type="Proteomes" id="UP000198644"/>
    </source>
</evidence>
<evidence type="ECO:0000256" key="1">
    <source>
        <dbReference type="SAM" id="SignalP"/>
    </source>
</evidence>
<dbReference type="Gene3D" id="1.25.40.10">
    <property type="entry name" value="Tetratricopeptide repeat domain"/>
    <property type="match status" value="1"/>
</dbReference>
<evidence type="ECO:0008006" key="4">
    <source>
        <dbReference type="Google" id="ProtNLM"/>
    </source>
</evidence>
<dbReference type="SUPFAM" id="SSF81901">
    <property type="entry name" value="HCP-like"/>
    <property type="match status" value="1"/>
</dbReference>
<feature type="chain" id="PRO_5011550422" description="Sel1 repeat-containing protein" evidence="1">
    <location>
        <begin position="29"/>
        <end position="141"/>
    </location>
</feature>
<dbReference type="SMART" id="SM00671">
    <property type="entry name" value="SEL1"/>
    <property type="match status" value="2"/>
</dbReference>
<gene>
    <name evidence="2" type="ORF">SAMN05216203_2328</name>
</gene>
<dbReference type="InterPro" id="IPR050767">
    <property type="entry name" value="Sel1_AlgK"/>
</dbReference>